<keyword evidence="5" id="KW-1185">Reference proteome</keyword>
<feature type="region of interest" description="Disordered" evidence="1">
    <location>
        <begin position="477"/>
        <end position="555"/>
    </location>
</feature>
<dbReference type="InterPro" id="IPR057559">
    <property type="entry name" value="SAM_6"/>
</dbReference>
<dbReference type="OrthoDB" id="3647246at2759"/>
<evidence type="ECO:0000313" key="4">
    <source>
        <dbReference type="EMBL" id="KAB8079318.1"/>
    </source>
</evidence>
<dbReference type="Pfam" id="PF23395">
    <property type="entry name" value="SAM_6"/>
    <property type="match status" value="1"/>
</dbReference>
<accession>A0A5N5XF04</accession>
<proteinExistence type="predicted"/>
<evidence type="ECO:0000259" key="2">
    <source>
        <dbReference type="Pfam" id="PF23394"/>
    </source>
</evidence>
<organism evidence="4 5">
    <name type="scientific">Aspergillus leporis</name>
    <dbReference type="NCBI Taxonomy" id="41062"/>
    <lineage>
        <taxon>Eukaryota</taxon>
        <taxon>Fungi</taxon>
        <taxon>Dikarya</taxon>
        <taxon>Ascomycota</taxon>
        <taxon>Pezizomycotina</taxon>
        <taxon>Eurotiomycetes</taxon>
        <taxon>Eurotiomycetidae</taxon>
        <taxon>Eurotiales</taxon>
        <taxon>Aspergillaceae</taxon>
        <taxon>Aspergillus</taxon>
        <taxon>Aspergillus subgen. Circumdati</taxon>
    </lineage>
</organism>
<name>A0A5N5XF04_9EURO</name>
<dbReference type="Proteomes" id="UP000326565">
    <property type="component" value="Unassembled WGS sequence"/>
</dbReference>
<dbReference type="AlphaFoldDB" id="A0A5N5XF04"/>
<gene>
    <name evidence="4" type="ORF">BDV29DRAFT_199903</name>
</gene>
<evidence type="ECO:0000256" key="1">
    <source>
        <dbReference type="SAM" id="MobiDB-lite"/>
    </source>
</evidence>
<feature type="region of interest" description="Disordered" evidence="1">
    <location>
        <begin position="318"/>
        <end position="349"/>
    </location>
</feature>
<evidence type="ECO:0000313" key="5">
    <source>
        <dbReference type="Proteomes" id="UP000326565"/>
    </source>
</evidence>
<feature type="domain" description="SAM-like" evidence="3">
    <location>
        <begin position="858"/>
        <end position="933"/>
    </location>
</feature>
<feature type="compositionally biased region" description="Low complexity" evidence="1">
    <location>
        <begin position="493"/>
        <end position="510"/>
    </location>
</feature>
<dbReference type="InterPro" id="IPR055528">
    <property type="entry name" value="DUF7102"/>
</dbReference>
<reference evidence="4 5" key="1">
    <citation type="submission" date="2019-04" db="EMBL/GenBank/DDBJ databases">
        <title>Friends and foes A comparative genomics study of 23 Aspergillus species from section Flavi.</title>
        <authorList>
            <consortium name="DOE Joint Genome Institute"/>
            <person name="Kjaerbolling I."/>
            <person name="Vesth T."/>
            <person name="Frisvad J.C."/>
            <person name="Nybo J.L."/>
            <person name="Theobald S."/>
            <person name="Kildgaard S."/>
            <person name="Isbrandt T."/>
            <person name="Kuo A."/>
            <person name="Sato A."/>
            <person name="Lyhne E.K."/>
            <person name="Kogle M.E."/>
            <person name="Wiebenga A."/>
            <person name="Kun R.S."/>
            <person name="Lubbers R.J."/>
            <person name="Makela M.R."/>
            <person name="Barry K."/>
            <person name="Chovatia M."/>
            <person name="Clum A."/>
            <person name="Daum C."/>
            <person name="Haridas S."/>
            <person name="He G."/>
            <person name="LaButti K."/>
            <person name="Lipzen A."/>
            <person name="Mondo S."/>
            <person name="Riley R."/>
            <person name="Salamov A."/>
            <person name="Simmons B.A."/>
            <person name="Magnuson J.K."/>
            <person name="Henrissat B."/>
            <person name="Mortensen U.H."/>
            <person name="Larsen T.O."/>
            <person name="Devries R.P."/>
            <person name="Grigoriev I.V."/>
            <person name="Machida M."/>
            <person name="Baker S.E."/>
            <person name="Andersen M.R."/>
        </authorList>
    </citation>
    <scope>NUCLEOTIDE SEQUENCE [LARGE SCALE GENOMIC DNA]</scope>
    <source>
        <strain evidence="4 5">CBS 151.66</strain>
    </source>
</reference>
<protein>
    <submittedName>
        <fullName evidence="4">Uncharacterized protein</fullName>
    </submittedName>
</protein>
<sequence length="949" mass="106170">MPNPQAPSLLDYARFHGISCDSTALDPLTYIDETCNVASETPPLPQNTLSDFQDYIYETQKSVESSLRKEKLNVRKESARLLSSVVQQAKAEKLDTNWNDLLPKFNRIDELKVEIPILSTESILDTLPFTGPLRYNEKKIAIRPLDETSQSLKDEDIKADLLAKVDKVLGDGRTEKLRCRKESMLLIQNAKGCGEVPFAGLESLLWHVIMPSQGDQTTLNSPPFLLSDVNDTYYRSPSPVAMSSVLPSPSSSDCFGIELQRNRESVYDPTSETSDCMIVAHRLKASPLDEEVIYKNGQTAEVSEPEIGITNCARISQSSPDGHSWHELQVPDTSGETHGPFHSIDSDSPLNCPMPDYELVQTTDPATQQEREGRVPRAIPADEKCQITSILAGSHFSSSPSVSSSPLQANSVECRGIRPSSTSNMSSSQLNIQSHMSDDLKEVENLVESVSGKPSESPFKDIGDTENAEQLQLLQRNIASPQPESDKMSLPKSSTANESDTTTSSNTVSSSKDRTFLAKRSPEKQKRRHEEREDISRKDRKIDRHTTTSLLNDKGNHKLSLQSSILGSLSTFMETRCRIERRPVTAISPYFTSERTTEIIPEHQNQVMDTSDPYQQQDEAKNTTSELRSIEQELTKQRYPLLQSQNHTQPLLVLSTALLKTHLSIVQSLERMKDPPAVIYRDYDGPIKSHQTNTLPREADIIISPTTGIILTTLQATTQLHLPGHKPSSQTNGIKCVNSPLRERIFLLARRYKHLYVFVSHGPSSPKSAQGNLAPWIADRKVLSSYTSLMAFCDSMSVNSTISPILVPRTPETTIGWILALAQKHFFQLPTSTLGISQSMAFAPVNRPPKVKFDIESMEKETRWELFLRRVGLNPYAAQAILTVLGKENACLEYNKVITRDNADNRISALSRFIEMPSERRQEVFRDLVGENTNALIESDWQCDWALEF</sequence>
<evidence type="ECO:0000259" key="3">
    <source>
        <dbReference type="Pfam" id="PF23395"/>
    </source>
</evidence>
<feature type="domain" description="DUF7102" evidence="2">
    <location>
        <begin position="652"/>
        <end position="829"/>
    </location>
</feature>
<dbReference type="EMBL" id="ML732151">
    <property type="protein sequence ID" value="KAB8079318.1"/>
    <property type="molecule type" value="Genomic_DNA"/>
</dbReference>
<feature type="compositionally biased region" description="Basic and acidic residues" evidence="1">
    <location>
        <begin position="511"/>
        <end position="546"/>
    </location>
</feature>
<dbReference type="Pfam" id="PF23394">
    <property type="entry name" value="DUF7102"/>
    <property type="match status" value="1"/>
</dbReference>